<dbReference type="GeneID" id="20175601"/>
<protein>
    <submittedName>
        <fullName evidence="1">Uncharacterized protein</fullName>
    </submittedName>
</protein>
<dbReference type="RefSeq" id="XP_008897396.1">
    <property type="nucleotide sequence ID" value="XM_008899148.1"/>
</dbReference>
<dbReference type="VEuPathDB" id="FungiDB:PPTG_05563"/>
<evidence type="ECO:0000313" key="1">
    <source>
        <dbReference type="EMBL" id="ETN17891.1"/>
    </source>
</evidence>
<dbReference type="EMBL" id="KI669567">
    <property type="protein sequence ID" value="ETN17891.1"/>
    <property type="molecule type" value="Genomic_DNA"/>
</dbReference>
<evidence type="ECO:0000313" key="2">
    <source>
        <dbReference type="Proteomes" id="UP000018817"/>
    </source>
</evidence>
<reference evidence="2" key="1">
    <citation type="submission" date="2011-12" db="EMBL/GenBank/DDBJ databases">
        <authorList>
            <consortium name="The Broad Institute Genome Sequencing Platform"/>
            <person name="Russ C."/>
            <person name="Tyler B."/>
            <person name="Panabieres F."/>
            <person name="Shan W."/>
            <person name="Tripathy S."/>
            <person name="Grunwald N."/>
            <person name="Machado M."/>
            <person name="Young S.K."/>
            <person name="Zeng Q."/>
            <person name="Gargeya S."/>
            <person name="Fitzgerald M."/>
            <person name="Haas B."/>
            <person name="Abouelleil A."/>
            <person name="Alvarado L."/>
            <person name="Arachchi H.M."/>
            <person name="Berlin A."/>
            <person name="Chapman S.B."/>
            <person name="Gearin G."/>
            <person name="Goldberg J."/>
            <person name="Griggs A."/>
            <person name="Gujja S."/>
            <person name="Hansen M."/>
            <person name="Heiman D."/>
            <person name="Howarth C."/>
            <person name="Larimer J."/>
            <person name="Lui A."/>
            <person name="MacDonald P.J.P."/>
            <person name="McCowen C."/>
            <person name="Montmayeur A."/>
            <person name="Murphy C."/>
            <person name="Neiman D."/>
            <person name="Pearson M."/>
            <person name="Priest M."/>
            <person name="Roberts A."/>
            <person name="Saif S."/>
            <person name="Shea T."/>
            <person name="Sisk P."/>
            <person name="Stolte C."/>
            <person name="Sykes S."/>
            <person name="Wortman J."/>
            <person name="Nusbaum C."/>
            <person name="Birren B."/>
        </authorList>
    </citation>
    <scope>NUCLEOTIDE SEQUENCE [LARGE SCALE GENOMIC DNA]</scope>
    <source>
        <strain evidence="2">INRA-310</strain>
    </source>
</reference>
<gene>
    <name evidence="1" type="ORF">PPTG_05563</name>
</gene>
<name>W2QY57_PHYN3</name>
<dbReference type="Proteomes" id="UP000018817">
    <property type="component" value="Unassembled WGS sequence"/>
</dbReference>
<proteinExistence type="predicted"/>
<reference evidence="1 2" key="2">
    <citation type="submission" date="2013-11" db="EMBL/GenBank/DDBJ databases">
        <title>The Genome Sequence of Phytophthora parasitica INRA-310.</title>
        <authorList>
            <consortium name="The Broad Institute Genomics Platform"/>
            <person name="Russ C."/>
            <person name="Tyler B."/>
            <person name="Panabieres F."/>
            <person name="Shan W."/>
            <person name="Tripathy S."/>
            <person name="Grunwald N."/>
            <person name="Machado M."/>
            <person name="Johnson C.S."/>
            <person name="Arredondo F."/>
            <person name="Hong C."/>
            <person name="Coffey M."/>
            <person name="Young S.K."/>
            <person name="Zeng Q."/>
            <person name="Gargeya S."/>
            <person name="Fitzgerald M."/>
            <person name="Abouelleil A."/>
            <person name="Alvarado L."/>
            <person name="Chapman S.B."/>
            <person name="Gainer-Dewar J."/>
            <person name="Goldberg J."/>
            <person name="Griggs A."/>
            <person name="Gujja S."/>
            <person name="Hansen M."/>
            <person name="Howarth C."/>
            <person name="Imamovic A."/>
            <person name="Ireland A."/>
            <person name="Larimer J."/>
            <person name="McCowan C."/>
            <person name="Murphy C."/>
            <person name="Pearson M."/>
            <person name="Poon T.W."/>
            <person name="Priest M."/>
            <person name="Roberts A."/>
            <person name="Saif S."/>
            <person name="Shea T."/>
            <person name="Sykes S."/>
            <person name="Wortman J."/>
            <person name="Nusbaum C."/>
            <person name="Birren B."/>
        </authorList>
    </citation>
    <scope>NUCLEOTIDE SEQUENCE [LARGE SCALE GENOMIC DNA]</scope>
    <source>
        <strain evidence="1 2">INRA-310</strain>
    </source>
</reference>
<sequence length="108" mass="11792">MEAPSDDGEPARVRLVQRLDVEGARVESDDDVRDVMAENGLPTATVDASGTQRHIKLDSGARLTMAGTYWMALGDRVSTKAPVGYIERIDGFLLDAIGVWRFVLKKCA</sequence>
<dbReference type="AlphaFoldDB" id="W2QY57"/>
<organism evidence="1 2">
    <name type="scientific">Phytophthora nicotianae (strain INRA-310)</name>
    <name type="common">Phytophthora parasitica</name>
    <dbReference type="NCBI Taxonomy" id="761204"/>
    <lineage>
        <taxon>Eukaryota</taxon>
        <taxon>Sar</taxon>
        <taxon>Stramenopiles</taxon>
        <taxon>Oomycota</taxon>
        <taxon>Peronosporomycetes</taxon>
        <taxon>Peronosporales</taxon>
        <taxon>Peronosporaceae</taxon>
        <taxon>Phytophthora</taxon>
    </lineage>
</organism>
<accession>W2QY57</accession>